<organism evidence="2 3">
    <name type="scientific">Robertkochia marina</name>
    <dbReference type="NCBI Taxonomy" id="1227945"/>
    <lineage>
        <taxon>Bacteria</taxon>
        <taxon>Pseudomonadati</taxon>
        <taxon>Bacteroidota</taxon>
        <taxon>Flavobacteriia</taxon>
        <taxon>Flavobacteriales</taxon>
        <taxon>Flavobacteriaceae</taxon>
        <taxon>Robertkochia</taxon>
    </lineage>
</organism>
<dbReference type="PANTHER" id="PTHR42841">
    <property type="entry name" value="AMINE OXIDASE"/>
    <property type="match status" value="1"/>
</dbReference>
<comment type="caution">
    <text evidence="2">The sequence shown here is derived from an EMBL/GenBank/DDBJ whole genome shotgun (WGS) entry which is preliminary data.</text>
</comment>
<dbReference type="InterPro" id="IPR002937">
    <property type="entry name" value="Amino_oxidase"/>
</dbReference>
<dbReference type="SUPFAM" id="SSF51905">
    <property type="entry name" value="FAD/NAD(P)-binding domain"/>
    <property type="match status" value="1"/>
</dbReference>
<protein>
    <submittedName>
        <fullName evidence="2">FAD-dependent oxidoreductase</fullName>
    </submittedName>
</protein>
<keyword evidence="3" id="KW-1185">Reference proteome</keyword>
<feature type="domain" description="Amine oxidase" evidence="1">
    <location>
        <begin position="15"/>
        <end position="405"/>
    </location>
</feature>
<accession>A0A4S3M0Q4</accession>
<proteinExistence type="predicted"/>
<dbReference type="OrthoDB" id="9767561at2"/>
<dbReference type="EMBL" id="SSMC01000002">
    <property type="protein sequence ID" value="THD67583.1"/>
    <property type="molecule type" value="Genomic_DNA"/>
</dbReference>
<dbReference type="InterPro" id="IPR036188">
    <property type="entry name" value="FAD/NAD-bd_sf"/>
</dbReference>
<sequence>MEKKDQKIHIIGAGISGLTAAIVLEERGFHPVILEATHRVGGRVKTDIVGGYQLDHGFQVLLTAYPSAQKYLDLKALELQKILPGAVIFKNGQKKILGDALRDFNLLLPTLFSGIGSFTDKLKVLKLNNLLKSRDLQSIFEQPEKTTLQYLQDFGFSNNMIDQFFRPFFGGIFLEPELQTSSRMFEFVYKMFGEGYAALPRAGMQAIPNQLKERLKNTRFEFNAKVRSVSDGEIHLEDGVTLESDYTIIATEPGKLVPNLNDQECEWVACDTLYFETAEKVIEKPLIGLIPEPKTLINNICYHTNLPSTTRGENELLSVTIVKKHHLSREDLIAAVQKELKDLCGIETMRCLKHYRIPKALPKLNGLQYEMLPSETQLTTTIFLAGDYLLNGSLNAAMLSGERAALGVVEKIGV</sequence>
<evidence type="ECO:0000313" key="3">
    <source>
        <dbReference type="Proteomes" id="UP000305939"/>
    </source>
</evidence>
<dbReference type="Gene3D" id="3.50.50.60">
    <property type="entry name" value="FAD/NAD(P)-binding domain"/>
    <property type="match status" value="1"/>
</dbReference>
<evidence type="ECO:0000313" key="2">
    <source>
        <dbReference type="EMBL" id="THD67583.1"/>
    </source>
</evidence>
<gene>
    <name evidence="2" type="ORF">E7Z59_07940</name>
</gene>
<dbReference type="Pfam" id="PF01593">
    <property type="entry name" value="Amino_oxidase"/>
    <property type="match status" value="1"/>
</dbReference>
<dbReference type="AlphaFoldDB" id="A0A4S3M0Q4"/>
<evidence type="ECO:0000259" key="1">
    <source>
        <dbReference type="Pfam" id="PF01593"/>
    </source>
</evidence>
<dbReference type="RefSeq" id="WP_136335788.1">
    <property type="nucleotide sequence ID" value="NZ_QXMP01000005.1"/>
</dbReference>
<dbReference type="GO" id="GO:0016491">
    <property type="term" value="F:oxidoreductase activity"/>
    <property type="evidence" value="ECO:0007669"/>
    <property type="project" value="InterPro"/>
</dbReference>
<reference evidence="2 3" key="1">
    <citation type="submission" date="2019-04" db="EMBL/GenBank/DDBJ databases">
        <title>Draft genome sequence of Robertkochia marina CC-AMO-30D.</title>
        <authorList>
            <person name="Hameed A."/>
            <person name="Lin S.-Y."/>
            <person name="Shahina M."/>
            <person name="Lai W.-A."/>
            <person name="Young C.-C."/>
        </authorList>
    </citation>
    <scope>NUCLEOTIDE SEQUENCE [LARGE SCALE GENOMIC DNA]</scope>
    <source>
        <strain evidence="2 3">CC-AMO-30D</strain>
    </source>
</reference>
<dbReference type="Proteomes" id="UP000305939">
    <property type="component" value="Unassembled WGS sequence"/>
</dbReference>
<name>A0A4S3M0Q4_9FLAO</name>